<dbReference type="GeneID" id="113156721"/>
<dbReference type="PANTHER" id="PTHR10851">
    <property type="entry name" value="PYRIDOXINE-5-PHOSPHATE OXIDASE"/>
    <property type="match status" value="1"/>
</dbReference>
<dbReference type="NCBIfam" id="TIGR00558">
    <property type="entry name" value="pdxH"/>
    <property type="match status" value="1"/>
</dbReference>
<dbReference type="Pfam" id="PF01243">
    <property type="entry name" value="PNPOx_N"/>
    <property type="match status" value="1"/>
</dbReference>
<accession>A0A3Q1JA00</accession>
<dbReference type="PROSITE" id="PS01064">
    <property type="entry name" value="PYRIDOX_OXIDASE"/>
    <property type="match status" value="1"/>
</dbReference>
<dbReference type="GO" id="GO:0004733">
    <property type="term" value="F:pyridoxamine phosphate oxidase activity"/>
    <property type="evidence" value="ECO:0007669"/>
    <property type="project" value="UniProtKB-EC"/>
</dbReference>
<evidence type="ECO:0000256" key="6">
    <source>
        <dbReference type="ARBA" id="ARBA00011738"/>
    </source>
</evidence>
<comment type="similarity">
    <text evidence="5">Belongs to the pyridoxamine 5'-phosphate oxidase family.</text>
</comment>
<dbReference type="GeneTree" id="ENSGT00390000011219"/>
<name>A0A3Q1JA10_ANATE</name>
<dbReference type="RefSeq" id="XP_026207775.1">
    <property type="nucleotide sequence ID" value="XM_026351990.1"/>
</dbReference>
<evidence type="ECO:0000256" key="5">
    <source>
        <dbReference type="ARBA" id="ARBA00007301"/>
    </source>
</evidence>
<evidence type="ECO:0000256" key="3">
    <source>
        <dbReference type="ARBA" id="ARBA00004738"/>
    </source>
</evidence>
<organism evidence="14 15">
    <name type="scientific">Anabas testudineus</name>
    <name type="common">Climbing perch</name>
    <name type="synonym">Anthias testudineus</name>
    <dbReference type="NCBI Taxonomy" id="64144"/>
    <lineage>
        <taxon>Eukaryota</taxon>
        <taxon>Metazoa</taxon>
        <taxon>Chordata</taxon>
        <taxon>Craniata</taxon>
        <taxon>Vertebrata</taxon>
        <taxon>Euteleostomi</taxon>
        <taxon>Actinopterygii</taxon>
        <taxon>Neopterygii</taxon>
        <taxon>Teleostei</taxon>
        <taxon>Neoteleostei</taxon>
        <taxon>Acanthomorphata</taxon>
        <taxon>Anabantaria</taxon>
        <taxon>Anabantiformes</taxon>
        <taxon>Anabantoidei</taxon>
        <taxon>Anabantidae</taxon>
        <taxon>Anabas</taxon>
    </lineage>
</organism>
<comment type="pathway">
    <text evidence="4">Cofactor metabolism; pyridoxal 5'-phosphate salvage; pyridoxal 5'-phosphate from pyridoxine 5'-phosphate: step 1/1.</text>
</comment>
<gene>
    <name evidence="14" type="primary">PNPO</name>
</gene>
<evidence type="ECO:0000256" key="4">
    <source>
        <dbReference type="ARBA" id="ARBA00005037"/>
    </source>
</evidence>
<evidence type="ECO:0000259" key="13">
    <source>
        <dbReference type="Pfam" id="PF10590"/>
    </source>
</evidence>
<dbReference type="InterPro" id="IPR011576">
    <property type="entry name" value="Pyridox_Oxase_N"/>
</dbReference>
<dbReference type="EC" id="1.4.3.5" evidence="7"/>
<dbReference type="NCBIfam" id="NF004231">
    <property type="entry name" value="PRK05679.1"/>
    <property type="match status" value="1"/>
</dbReference>
<dbReference type="OrthoDB" id="303614at2759"/>
<dbReference type="HAMAP" id="MF_01629">
    <property type="entry name" value="PdxH"/>
    <property type="match status" value="1"/>
</dbReference>
<dbReference type="InterPro" id="IPR000659">
    <property type="entry name" value="Pyridox_Oxase"/>
</dbReference>
<keyword evidence="10" id="KW-0560">Oxidoreductase</keyword>
<dbReference type="FunFam" id="2.30.110.10:FF:000005">
    <property type="entry name" value="NAD(P)H-hydrate epimerase"/>
    <property type="match status" value="1"/>
</dbReference>
<dbReference type="GO" id="GO:0010181">
    <property type="term" value="F:FMN binding"/>
    <property type="evidence" value="ECO:0007669"/>
    <property type="project" value="InterPro"/>
</dbReference>
<keyword evidence="15" id="KW-1185">Reference proteome</keyword>
<dbReference type="Ensembl" id="ENSATET00000012117.3">
    <property type="protein sequence ID" value="ENSATEP00000011921.2"/>
    <property type="gene ID" value="ENSATEG00000008296.3"/>
</dbReference>
<evidence type="ECO:0000313" key="15">
    <source>
        <dbReference type="Proteomes" id="UP000265040"/>
    </source>
</evidence>
<dbReference type="UniPathway" id="UPA01068">
    <property type="reaction ID" value="UER00304"/>
</dbReference>
<keyword evidence="9" id="KW-0288">FMN</keyword>
<evidence type="ECO:0000313" key="14">
    <source>
        <dbReference type="Ensembl" id="ENSATEP00000011921.2"/>
    </source>
</evidence>
<accession>A0A3Q1JA10</accession>
<comment type="pathway">
    <text evidence="3">Cofactor metabolism; pyridoxal 5'-phosphate salvage; pyridoxal 5'-phosphate from pyridoxamine 5'-phosphate: step 1/1.</text>
</comment>
<reference evidence="14" key="2">
    <citation type="submission" date="2025-08" db="UniProtKB">
        <authorList>
            <consortium name="Ensembl"/>
        </authorList>
    </citation>
    <scope>IDENTIFICATION</scope>
</reference>
<dbReference type="OMA" id="AYFRTRP"/>
<comment type="function">
    <text evidence="2">Catalyzes the oxidation of either pyridoxine 5'-phosphate (PNP) or pyridoxamine 5'-phosphate (PMP) into pyridoxal 5'-phosphate (PLP).</text>
</comment>
<dbReference type="GO" id="GO:0008615">
    <property type="term" value="P:pyridoxine biosynthetic process"/>
    <property type="evidence" value="ECO:0007669"/>
    <property type="project" value="UniProtKB-KW"/>
</dbReference>
<dbReference type="InterPro" id="IPR019740">
    <property type="entry name" value="Pyridox_Oxase_CS"/>
</dbReference>
<reference evidence="14" key="3">
    <citation type="submission" date="2025-09" db="UniProtKB">
        <authorList>
            <consortium name="Ensembl"/>
        </authorList>
    </citation>
    <scope>IDENTIFICATION</scope>
</reference>
<evidence type="ECO:0000256" key="11">
    <source>
        <dbReference type="ARBA" id="ARBA00023096"/>
    </source>
</evidence>
<reference evidence="14" key="1">
    <citation type="submission" date="2021-04" db="EMBL/GenBank/DDBJ databases">
        <authorList>
            <consortium name="Wellcome Sanger Institute Data Sharing"/>
        </authorList>
    </citation>
    <scope>NUCLEOTIDE SEQUENCE [LARGE SCALE GENOMIC DNA]</scope>
</reference>
<dbReference type="PANTHER" id="PTHR10851:SF0">
    <property type="entry name" value="PYRIDOXINE-5'-PHOSPHATE OXIDASE"/>
    <property type="match status" value="1"/>
</dbReference>
<evidence type="ECO:0000256" key="2">
    <source>
        <dbReference type="ARBA" id="ARBA00003691"/>
    </source>
</evidence>
<proteinExistence type="inferred from homology"/>
<feature type="domain" description="Pyridoxine 5'-phosphate oxidase dimerisation C-terminal" evidence="13">
    <location>
        <begin position="223"/>
        <end position="277"/>
    </location>
</feature>
<feature type="domain" description="Pyridoxamine 5'-phosphate oxidase N-terminal" evidence="12">
    <location>
        <begin position="92"/>
        <end position="209"/>
    </location>
</feature>
<dbReference type="Gene3D" id="2.30.110.10">
    <property type="entry name" value="Electron Transport, Fmn-binding Protein, Chain A"/>
    <property type="match status" value="1"/>
</dbReference>
<sequence length="277" mass="31875">MWRMLSTNSLRSFSVFGRNLPSLVSLTVSQQRALTLSFCSKSTSGSRSMDLSDMRKKYKAEEECFEETQLASLDPFKQFGSWFDQATKCPEIGEANAMCLATATKDGRPSARMVLLKGYSNEGFRFFTNYESRKGSELESNPYACLVFYWEPLNRQIRIEGSVERIPYQSSCEYFHSRPKSSQIGAVVSRQSTPIPNRDYLRQKNAELEEKYKDMEVPMPDYWGGYIVKPYLIEFWQGQTNRLHDRIVFTKPKDGESGLGEFQYGAEGGWVYQRLSP</sequence>
<comment type="cofactor">
    <cofactor evidence="1">
        <name>FMN</name>
        <dbReference type="ChEBI" id="CHEBI:58210"/>
    </cofactor>
</comment>
<protein>
    <recommendedName>
        <fullName evidence="7">pyridoxal 5'-phosphate synthase</fullName>
        <ecNumber evidence="7">1.4.3.5</ecNumber>
    </recommendedName>
</protein>
<evidence type="ECO:0000256" key="7">
    <source>
        <dbReference type="ARBA" id="ARBA00012801"/>
    </source>
</evidence>
<dbReference type="RefSeq" id="XP_026207774.1">
    <property type="nucleotide sequence ID" value="XM_026351989.1"/>
</dbReference>
<dbReference type="Proteomes" id="UP000265040">
    <property type="component" value="Chromosome 19"/>
</dbReference>
<evidence type="ECO:0000256" key="1">
    <source>
        <dbReference type="ARBA" id="ARBA00001917"/>
    </source>
</evidence>
<dbReference type="AlphaFoldDB" id="A0A3Q1JA10"/>
<evidence type="ECO:0000256" key="8">
    <source>
        <dbReference type="ARBA" id="ARBA00022630"/>
    </source>
</evidence>
<dbReference type="SUPFAM" id="SSF50475">
    <property type="entry name" value="FMN-binding split barrel"/>
    <property type="match status" value="1"/>
</dbReference>
<evidence type="ECO:0000256" key="10">
    <source>
        <dbReference type="ARBA" id="ARBA00023002"/>
    </source>
</evidence>
<comment type="subunit">
    <text evidence="6">Homodimer.</text>
</comment>
<dbReference type="InterPro" id="IPR019576">
    <property type="entry name" value="Pyridoxamine_oxidase_dimer_C"/>
</dbReference>
<keyword evidence="11" id="KW-0664">Pyridoxine biosynthesis</keyword>
<dbReference type="InterPro" id="IPR012349">
    <property type="entry name" value="Split_barrel_FMN-bd"/>
</dbReference>
<dbReference type="Pfam" id="PF10590">
    <property type="entry name" value="PNP_phzG_C"/>
    <property type="match status" value="1"/>
</dbReference>
<dbReference type="InParanoid" id="A0A3Q1JA10"/>
<keyword evidence="8" id="KW-0285">Flavoprotein</keyword>
<evidence type="ECO:0000256" key="9">
    <source>
        <dbReference type="ARBA" id="ARBA00022643"/>
    </source>
</evidence>
<evidence type="ECO:0000259" key="12">
    <source>
        <dbReference type="Pfam" id="PF01243"/>
    </source>
</evidence>